<dbReference type="Proteomes" id="UP000253517">
    <property type="component" value="Unassembled WGS sequence"/>
</dbReference>
<dbReference type="Pfam" id="PF13585">
    <property type="entry name" value="CHU_C"/>
    <property type="match status" value="1"/>
</dbReference>
<protein>
    <submittedName>
        <fullName evidence="2">Gliding motility-associated-like protein</fullName>
    </submittedName>
</protein>
<comment type="caution">
    <text evidence="2">The sequence shown here is derived from an EMBL/GenBank/DDBJ whole genome shotgun (WGS) entry which is preliminary data.</text>
</comment>
<sequence>MNKILSFFILIFLFFTAEVNATHVAGAEIMYRYIGDSTNVPRQYLVIVKLYRLQSSPVALAGSVSLCVRSSCFSTMNVTLPKISPATLGYTPITSGPGSGGFLTPGQDECVSTAPGAGFQAIETHWYQGVVTLPQNCSDVRFSHSVVCCRNPNQNLVGAGSATLYVEALLNSNIGNNTSPQFVTFAAKSFCTGKYFVWSQATIEPDGDSVRYRWANPQEGPNCGPGANMAWQPGYSVNQPFPIAPGTQIIIENNGSFKFTTGTTTGLFVLKVEVEEYRWDTIFQVWVLVGTSQRDMQVNFTNNCKPEVQNGPKINTNLPGFTNVTEPAGGYVHGFMSNYGYPLNNDSIQDPTSPTGWSKIIPIVPYNCYDSLVELEFDVNIQCESITDEGSEFRIVGPDSILRPVIGVIKNCNVALETKKIQLRLHKPFTVNGDYVLYIKNGNDGNTLLNSCGFPLPEFYAIIIRVTNCPNPLYDLKNVTIEKNMHPFLEWEIDSPTVNIPLIDGWNIYRSDDSGQTFNFIAFQNVPTDFFFRDISLNTPEVNSGIYHYQIQLVMSQPFYITRSIRSILLDTLYQTDSVMGLVWNHYDGWPNPRYTVEIGIEDSVTQEIVWEKIEAVGNPTFDTVFEVKKPCDGTSNQDYWLRVVADDTSGINAKYLSISNYEKFTCTENPPPPPPPPAIPIEIPNVFTPNGDGQNDEFVIKNIELHRNARLRIFNRWGDIVYESDNYETATPWNGNHRNTGQPVADGVYFYTLQYLNTITNEVEIRNGSVSIFR</sequence>
<name>A0A369A9N0_9FLAO</name>
<dbReference type="RefSeq" id="WP_037360851.1">
    <property type="nucleotide sequence ID" value="NZ_BHZF01000001.1"/>
</dbReference>
<feature type="chain" id="PRO_5016596073" evidence="1">
    <location>
        <begin position="22"/>
        <end position="775"/>
    </location>
</feature>
<organism evidence="2 3">
    <name type="scientific">Schleiferia thermophila</name>
    <dbReference type="NCBI Taxonomy" id="884107"/>
    <lineage>
        <taxon>Bacteria</taxon>
        <taxon>Pseudomonadati</taxon>
        <taxon>Bacteroidota</taxon>
        <taxon>Flavobacteriia</taxon>
        <taxon>Flavobacteriales</taxon>
        <taxon>Schleiferiaceae</taxon>
        <taxon>Schleiferia</taxon>
    </lineage>
</organism>
<dbReference type="InterPro" id="IPR026341">
    <property type="entry name" value="T9SS_type_B"/>
</dbReference>
<dbReference type="EMBL" id="QPJS01000001">
    <property type="protein sequence ID" value="RCX05108.1"/>
    <property type="molecule type" value="Genomic_DNA"/>
</dbReference>
<proteinExistence type="predicted"/>
<keyword evidence="3" id="KW-1185">Reference proteome</keyword>
<gene>
    <name evidence="2" type="ORF">DES35_101388</name>
</gene>
<dbReference type="NCBIfam" id="TIGR04131">
    <property type="entry name" value="Bac_Flav_CTERM"/>
    <property type="match status" value="1"/>
</dbReference>
<evidence type="ECO:0000313" key="3">
    <source>
        <dbReference type="Proteomes" id="UP000253517"/>
    </source>
</evidence>
<reference evidence="2 3" key="1">
    <citation type="submission" date="2018-07" db="EMBL/GenBank/DDBJ databases">
        <title>Genomic Encyclopedia of Type Strains, Phase IV (KMG-IV): sequencing the most valuable type-strain genomes for metagenomic binning, comparative biology and taxonomic classification.</title>
        <authorList>
            <person name="Goeker M."/>
        </authorList>
    </citation>
    <scope>NUCLEOTIDE SEQUENCE [LARGE SCALE GENOMIC DNA]</scope>
    <source>
        <strain evidence="2 3">DSM 21410</strain>
    </source>
</reference>
<evidence type="ECO:0000313" key="2">
    <source>
        <dbReference type="EMBL" id="RCX05108.1"/>
    </source>
</evidence>
<keyword evidence="1" id="KW-0732">Signal</keyword>
<accession>A0A369A9N0</accession>
<dbReference type="AlphaFoldDB" id="A0A369A9N0"/>
<evidence type="ECO:0000256" key="1">
    <source>
        <dbReference type="SAM" id="SignalP"/>
    </source>
</evidence>
<feature type="signal peptide" evidence="1">
    <location>
        <begin position="1"/>
        <end position="21"/>
    </location>
</feature>